<dbReference type="PROSITE" id="PS51257">
    <property type="entry name" value="PROKAR_LIPOPROTEIN"/>
    <property type="match status" value="1"/>
</dbReference>
<proteinExistence type="predicted"/>
<dbReference type="InterPro" id="IPR024302">
    <property type="entry name" value="SusD-like"/>
</dbReference>
<organism evidence="2 3">
    <name type="scientific">Cecembia calidifontis</name>
    <dbReference type="NCBI Taxonomy" id="1187080"/>
    <lineage>
        <taxon>Bacteria</taxon>
        <taxon>Pseudomonadati</taxon>
        <taxon>Bacteroidota</taxon>
        <taxon>Cytophagia</taxon>
        <taxon>Cytophagales</taxon>
        <taxon>Cyclobacteriaceae</taxon>
        <taxon>Cecembia</taxon>
    </lineage>
</organism>
<keyword evidence="2" id="KW-0449">Lipoprotein</keyword>
<dbReference type="Proteomes" id="UP000292209">
    <property type="component" value="Unassembled WGS sequence"/>
</dbReference>
<feature type="chain" id="PRO_5020854058" evidence="1">
    <location>
        <begin position="20"/>
        <end position="552"/>
    </location>
</feature>
<reference evidence="2 3" key="1">
    <citation type="submission" date="2019-02" db="EMBL/GenBank/DDBJ databases">
        <title>Genomic Encyclopedia of Archaeal and Bacterial Type Strains, Phase II (KMG-II): from individual species to whole genera.</title>
        <authorList>
            <person name="Goeker M."/>
        </authorList>
    </citation>
    <scope>NUCLEOTIDE SEQUENCE [LARGE SCALE GENOMIC DNA]</scope>
    <source>
        <strain evidence="2 3">DSM 21411</strain>
    </source>
</reference>
<dbReference type="OrthoDB" id="973072at2"/>
<dbReference type="RefSeq" id="WP_130274126.1">
    <property type="nucleotide sequence ID" value="NZ_SGXG01000001.1"/>
</dbReference>
<evidence type="ECO:0000313" key="2">
    <source>
        <dbReference type="EMBL" id="RZS94948.1"/>
    </source>
</evidence>
<accession>A0A4Q7P629</accession>
<sequence>MKRILYSLFTALSLLVVSACDLDLQDDPNAVTRSTANPDLVLNRIQLDFPAHFDGTSFYGMRLTRMMGQPNNLYEQAYIPVTFNTVWTNAYANLLNDIKFLEEIATERNFQRHLGIARTLKAYILMNLVDWFGDVPYTEALDPNNFNPKLDNGAAIYAEALAILDQAAANFTAVPSAGNPQDLYYNRDYTKWRKLINTLKLRAHLNLKLTNATGSAAAINALITEGNLIGTGDDFVFRFGTNFTDPASQHPYYNQYNNGGGGEYHSTWYMFHLTEAKGFDDPRARYYLYRQRITNPTDPDQLRCISEIAPGHYLAGGWPFCLPGNRGYWGRDHLNAEGIPPDGPLRTQWGVYPVGGRFDDNANTSVSRGAGANGAGIWPIMMASFVDFMRAEAALTLPGVAGNTIELMESGIRKSMNFVRSFSVASSGSNAAAIQAWQNDAGYATSVNNYINYVINEWNAAPNDDRRMNLIAREYWLSLFGNGNEAYNLYRRTGKPDNMQPGLLENFGTFPRSLPYPNNHVVTNSNAQPKAGLSVRVFWDNNPIGNFPNGIY</sequence>
<gene>
    <name evidence="2" type="ORF">BC751_0460</name>
</gene>
<evidence type="ECO:0000256" key="1">
    <source>
        <dbReference type="SAM" id="SignalP"/>
    </source>
</evidence>
<comment type="caution">
    <text evidence="2">The sequence shown here is derived from an EMBL/GenBank/DDBJ whole genome shotgun (WGS) entry which is preliminary data.</text>
</comment>
<keyword evidence="1" id="KW-0732">Signal</keyword>
<protein>
    <submittedName>
        <fullName evidence="2">SusD/RagB-like outer membrane lipoprotein</fullName>
    </submittedName>
</protein>
<dbReference type="SUPFAM" id="SSF48452">
    <property type="entry name" value="TPR-like"/>
    <property type="match status" value="1"/>
</dbReference>
<dbReference type="InterPro" id="IPR041662">
    <property type="entry name" value="SusD-like_2"/>
</dbReference>
<evidence type="ECO:0000313" key="3">
    <source>
        <dbReference type="Proteomes" id="UP000292209"/>
    </source>
</evidence>
<dbReference type="InterPro" id="IPR011990">
    <property type="entry name" value="TPR-like_helical_dom_sf"/>
</dbReference>
<feature type="signal peptide" evidence="1">
    <location>
        <begin position="1"/>
        <end position="19"/>
    </location>
</feature>
<dbReference type="Pfam" id="PF12771">
    <property type="entry name" value="SusD-like_2"/>
    <property type="match status" value="1"/>
</dbReference>
<dbReference type="AlphaFoldDB" id="A0A4Q7P629"/>
<name>A0A4Q7P629_9BACT</name>
<dbReference type="Gene3D" id="1.25.40.390">
    <property type="match status" value="2"/>
</dbReference>
<dbReference type="EMBL" id="SGXG01000001">
    <property type="protein sequence ID" value="RZS94948.1"/>
    <property type="molecule type" value="Genomic_DNA"/>
</dbReference>
<dbReference type="Pfam" id="PF12741">
    <property type="entry name" value="SusD-like"/>
    <property type="match status" value="1"/>
</dbReference>
<keyword evidence="3" id="KW-1185">Reference proteome</keyword>